<keyword evidence="6 14" id="KW-0479">Metal-binding</keyword>
<comment type="catalytic activity">
    <reaction evidence="11 15">
        <text>cytidine + H2O + H(+) = uridine + NH4(+)</text>
        <dbReference type="Rhea" id="RHEA:16069"/>
        <dbReference type="ChEBI" id="CHEBI:15377"/>
        <dbReference type="ChEBI" id="CHEBI:15378"/>
        <dbReference type="ChEBI" id="CHEBI:16704"/>
        <dbReference type="ChEBI" id="CHEBI:17562"/>
        <dbReference type="ChEBI" id="CHEBI:28938"/>
        <dbReference type="EC" id="3.5.4.5"/>
    </reaction>
</comment>
<keyword evidence="18" id="KW-1185">Reference proteome</keyword>
<comment type="catalytic activity">
    <reaction evidence="10 15">
        <text>2'-deoxycytidine + H2O + H(+) = 2'-deoxyuridine + NH4(+)</text>
        <dbReference type="Rhea" id="RHEA:13433"/>
        <dbReference type="ChEBI" id="CHEBI:15377"/>
        <dbReference type="ChEBI" id="CHEBI:15378"/>
        <dbReference type="ChEBI" id="CHEBI:15698"/>
        <dbReference type="ChEBI" id="CHEBI:16450"/>
        <dbReference type="ChEBI" id="CHEBI:28938"/>
        <dbReference type="EC" id="3.5.4.5"/>
    </reaction>
</comment>
<dbReference type="PANTHER" id="PTHR11644:SF2">
    <property type="entry name" value="CYTIDINE DEAMINASE"/>
    <property type="match status" value="1"/>
</dbReference>
<evidence type="ECO:0000256" key="10">
    <source>
        <dbReference type="ARBA" id="ARBA00049252"/>
    </source>
</evidence>
<dbReference type="InterPro" id="IPR002125">
    <property type="entry name" value="CMP_dCMP_dom"/>
</dbReference>
<reference evidence="17 18" key="1">
    <citation type="submission" date="2019-08" db="EMBL/GenBank/DDBJ databases">
        <title>In-depth cultivation of the pig gut microbiome towards novel bacterial diversity and tailored functional studies.</title>
        <authorList>
            <person name="Wylensek D."/>
            <person name="Hitch T.C.A."/>
            <person name="Clavel T."/>
        </authorList>
    </citation>
    <scope>NUCLEOTIDE SEQUENCE [LARGE SCALE GENOMIC DNA]</scope>
    <source>
        <strain evidence="17 18">Oil+RF-744-WCA-WT-11</strain>
    </source>
</reference>
<evidence type="ECO:0000256" key="15">
    <source>
        <dbReference type="RuleBase" id="RU364006"/>
    </source>
</evidence>
<dbReference type="NCBIfam" id="TIGR01354">
    <property type="entry name" value="cyt_deam_tetra"/>
    <property type="match status" value="1"/>
</dbReference>
<protein>
    <recommendedName>
        <fullName evidence="5 15">Cytidine deaminase</fullName>
        <ecNumber evidence="4 15">3.5.4.5</ecNumber>
    </recommendedName>
    <alternativeName>
        <fullName evidence="9 15">Cytidine aminohydrolase</fullName>
    </alternativeName>
</protein>
<evidence type="ECO:0000256" key="11">
    <source>
        <dbReference type="ARBA" id="ARBA00049558"/>
    </source>
</evidence>
<dbReference type="PANTHER" id="PTHR11644">
    <property type="entry name" value="CYTIDINE DEAMINASE"/>
    <property type="match status" value="1"/>
</dbReference>
<dbReference type="GO" id="GO:0055086">
    <property type="term" value="P:nucleobase-containing small molecule metabolic process"/>
    <property type="evidence" value="ECO:0007669"/>
    <property type="project" value="UniProtKB-ARBA"/>
</dbReference>
<dbReference type="GO" id="GO:0004126">
    <property type="term" value="F:cytidine deaminase activity"/>
    <property type="evidence" value="ECO:0007669"/>
    <property type="project" value="UniProtKB-UniRule"/>
</dbReference>
<dbReference type="GO" id="GO:0008270">
    <property type="term" value="F:zinc ion binding"/>
    <property type="evidence" value="ECO:0007669"/>
    <property type="project" value="UniProtKB-UniRule"/>
</dbReference>
<evidence type="ECO:0000256" key="2">
    <source>
        <dbReference type="ARBA" id="ARBA00003949"/>
    </source>
</evidence>
<evidence type="ECO:0000256" key="6">
    <source>
        <dbReference type="ARBA" id="ARBA00022723"/>
    </source>
</evidence>
<comment type="function">
    <text evidence="2 15">This enzyme scavenges exogenous and endogenous cytidine and 2'-deoxycytidine for UMP synthesis.</text>
</comment>
<dbReference type="GO" id="GO:0005829">
    <property type="term" value="C:cytosol"/>
    <property type="evidence" value="ECO:0007669"/>
    <property type="project" value="TreeGrafter"/>
</dbReference>
<dbReference type="Gene3D" id="3.40.140.10">
    <property type="entry name" value="Cytidine Deaminase, domain 2"/>
    <property type="match status" value="1"/>
</dbReference>
<gene>
    <name evidence="17" type="primary">cdd</name>
    <name evidence="17" type="ORF">FYJ35_08360</name>
</gene>
<feature type="binding site" evidence="13">
    <location>
        <begin position="45"/>
        <end position="51"/>
    </location>
    <ligand>
        <name>substrate</name>
    </ligand>
</feature>
<evidence type="ECO:0000256" key="5">
    <source>
        <dbReference type="ARBA" id="ARBA00018266"/>
    </source>
</evidence>
<dbReference type="InterPro" id="IPR016193">
    <property type="entry name" value="Cytidine_deaminase-like"/>
</dbReference>
<comment type="caution">
    <text evidence="17">The sequence shown here is derived from an EMBL/GenBank/DDBJ whole genome shotgun (WGS) entry which is preliminary data.</text>
</comment>
<evidence type="ECO:0000256" key="14">
    <source>
        <dbReference type="PIRSR" id="PIRSR606262-3"/>
    </source>
</evidence>
<evidence type="ECO:0000313" key="17">
    <source>
        <dbReference type="EMBL" id="MSS15052.1"/>
    </source>
</evidence>
<dbReference type="Proteomes" id="UP000481852">
    <property type="component" value="Unassembled WGS sequence"/>
</dbReference>
<comment type="cofactor">
    <cofactor evidence="1 14 15">
        <name>Zn(2+)</name>
        <dbReference type="ChEBI" id="CHEBI:29105"/>
    </cofactor>
</comment>
<dbReference type="CDD" id="cd01283">
    <property type="entry name" value="cytidine_deaminase"/>
    <property type="match status" value="1"/>
</dbReference>
<dbReference type="InterPro" id="IPR050202">
    <property type="entry name" value="Cyt/Deoxycyt_deaminase"/>
</dbReference>
<evidence type="ECO:0000256" key="8">
    <source>
        <dbReference type="ARBA" id="ARBA00022833"/>
    </source>
</evidence>
<feature type="domain" description="CMP/dCMP-type deaminase" evidence="16">
    <location>
        <begin position="4"/>
        <end position="135"/>
    </location>
</feature>
<keyword evidence="8 14" id="KW-0862">Zinc</keyword>
<dbReference type="InterPro" id="IPR006262">
    <property type="entry name" value="Cyt_deam_tetra"/>
</dbReference>
<feature type="binding site" evidence="14">
    <location>
        <position position="96"/>
    </location>
    <ligand>
        <name>Zn(2+)</name>
        <dbReference type="ChEBI" id="CHEBI:29105"/>
        <note>catalytic</note>
    </ligand>
</feature>
<keyword evidence="7 15" id="KW-0378">Hydrolase</keyword>
<comment type="similarity">
    <text evidence="3 15">Belongs to the cytidine and deoxycytidylate deaminase family.</text>
</comment>
<evidence type="ECO:0000256" key="9">
    <source>
        <dbReference type="ARBA" id="ARBA00032005"/>
    </source>
</evidence>
<dbReference type="GO" id="GO:0072527">
    <property type="term" value="P:pyrimidine-containing compound metabolic process"/>
    <property type="evidence" value="ECO:0007669"/>
    <property type="project" value="UniProtKB-ARBA"/>
</dbReference>
<dbReference type="NCBIfam" id="NF004064">
    <property type="entry name" value="PRK05578.1"/>
    <property type="match status" value="1"/>
</dbReference>
<proteinExistence type="inferred from homology"/>
<dbReference type="EMBL" id="VULZ01000008">
    <property type="protein sequence ID" value="MSS15052.1"/>
    <property type="molecule type" value="Genomic_DNA"/>
</dbReference>
<organism evidence="17 18">
    <name type="scientific">Porcincola intestinalis</name>
    <dbReference type="NCBI Taxonomy" id="2606632"/>
    <lineage>
        <taxon>Bacteria</taxon>
        <taxon>Bacillati</taxon>
        <taxon>Bacillota</taxon>
        <taxon>Clostridia</taxon>
        <taxon>Lachnospirales</taxon>
        <taxon>Lachnospiraceae</taxon>
        <taxon>Porcincola</taxon>
    </lineage>
</organism>
<dbReference type="AlphaFoldDB" id="A0A6L5X9A3"/>
<feature type="binding site" evidence="14">
    <location>
        <position position="56"/>
    </location>
    <ligand>
        <name>Zn(2+)</name>
        <dbReference type="ChEBI" id="CHEBI:29105"/>
        <note>catalytic</note>
    </ligand>
</feature>
<dbReference type="FunFam" id="3.40.140.10:FF:000008">
    <property type="entry name" value="Cytidine deaminase"/>
    <property type="match status" value="1"/>
</dbReference>
<evidence type="ECO:0000256" key="3">
    <source>
        <dbReference type="ARBA" id="ARBA00006576"/>
    </source>
</evidence>
<feature type="binding site" evidence="14">
    <location>
        <position position="93"/>
    </location>
    <ligand>
        <name>Zn(2+)</name>
        <dbReference type="ChEBI" id="CHEBI:29105"/>
        <note>catalytic</note>
    </ligand>
</feature>
<dbReference type="SUPFAM" id="SSF53927">
    <property type="entry name" value="Cytidine deaminase-like"/>
    <property type="match status" value="1"/>
</dbReference>
<accession>A0A6L5X9A3</accession>
<dbReference type="Pfam" id="PF00383">
    <property type="entry name" value="dCMP_cyt_deam_1"/>
    <property type="match status" value="1"/>
</dbReference>
<evidence type="ECO:0000256" key="13">
    <source>
        <dbReference type="PIRSR" id="PIRSR606262-2"/>
    </source>
</evidence>
<evidence type="ECO:0000256" key="1">
    <source>
        <dbReference type="ARBA" id="ARBA00001947"/>
    </source>
</evidence>
<evidence type="ECO:0000256" key="7">
    <source>
        <dbReference type="ARBA" id="ARBA00022801"/>
    </source>
</evidence>
<evidence type="ECO:0000256" key="12">
    <source>
        <dbReference type="PIRSR" id="PIRSR606262-1"/>
    </source>
</evidence>
<evidence type="ECO:0000256" key="4">
    <source>
        <dbReference type="ARBA" id="ARBA00012783"/>
    </source>
</evidence>
<name>A0A6L5X9A3_9FIRM</name>
<dbReference type="EC" id="3.5.4.5" evidence="4 15"/>
<evidence type="ECO:0000313" key="18">
    <source>
        <dbReference type="Proteomes" id="UP000481852"/>
    </source>
</evidence>
<evidence type="ECO:0000259" key="16">
    <source>
        <dbReference type="PROSITE" id="PS51747"/>
    </source>
</evidence>
<dbReference type="PROSITE" id="PS51747">
    <property type="entry name" value="CYT_DCMP_DEAMINASES_2"/>
    <property type="match status" value="1"/>
</dbReference>
<sequence length="140" mass="15549">MTEQEVRDICRLAVRMRERAYTPYSHFRVGAALLGVSGRVYTGCNIENASYPVSVCAERTALFKAVSEGEREFQALAIAGGPEGGALQYCAPCGVCRQAFQEFCPPHFPIYLAKSETDFRRYELQELLPEAFGGGNLREN</sequence>
<feature type="active site" description="Proton donor" evidence="12">
    <location>
        <position position="58"/>
    </location>
</feature>